<accession>A0A150KJB3</accession>
<reference evidence="2 4" key="1">
    <citation type="submission" date="2016-01" db="EMBL/GenBank/DDBJ databases">
        <title>Genome Sequences of Twelve Sporeforming Bacillus Species Isolated from Foods.</title>
        <authorList>
            <person name="Berendsen E.M."/>
            <person name="Wells-Bennik M.H."/>
            <person name="Krawcyk A.O."/>
            <person name="De Jong A."/>
            <person name="Holsappel S."/>
            <person name="Eijlander R.T."/>
            <person name="Kuipers O.P."/>
        </authorList>
    </citation>
    <scope>NUCLEOTIDE SEQUENCE [LARGE SCALE GENOMIC DNA]</scope>
    <source>
        <strain evidence="2 4">B4102</strain>
    </source>
</reference>
<dbReference type="PATRIC" id="fig|46224.3.peg.2260"/>
<proteinExistence type="predicted"/>
<dbReference type="GO" id="GO:0016747">
    <property type="term" value="F:acyltransferase activity, transferring groups other than amino-acyl groups"/>
    <property type="evidence" value="ECO:0007669"/>
    <property type="project" value="InterPro"/>
</dbReference>
<dbReference type="Proteomes" id="UP000595512">
    <property type="component" value="Chromosome"/>
</dbReference>
<protein>
    <submittedName>
        <fullName evidence="3">GNAT family N-acetyltransferase</fullName>
    </submittedName>
</protein>
<dbReference type="Gene3D" id="3.40.630.30">
    <property type="match status" value="1"/>
</dbReference>
<name>A0A150KJB3_9BACI</name>
<dbReference type="KEGG" id="hspo:JGZ69_03740"/>
<sequence>MTIELKEVRLEEKSILENMLHFYLDDLSQYTNQLKANQLGIFEYDSIDLFFTKSNLIPYFIKYEGLIVGFLLFVKTVKNEHIDYCVNDIFIFTQYRERGFAGQAVKKLFAPYPGTYYVVQLEKNQKAIQFWKSLFNELQLEYTEETVIDSGERCSAQTFTICQ</sequence>
<dbReference type="EMBL" id="LQYN01000170">
    <property type="protein sequence ID" value="KYC84138.1"/>
    <property type="molecule type" value="Genomic_DNA"/>
</dbReference>
<evidence type="ECO:0000313" key="4">
    <source>
        <dbReference type="Proteomes" id="UP000075666"/>
    </source>
</evidence>
<dbReference type="InterPro" id="IPR016181">
    <property type="entry name" value="Acyl_CoA_acyltransferase"/>
</dbReference>
<dbReference type="STRING" id="46224.B4102_4214"/>
<dbReference type="Pfam" id="PF00583">
    <property type="entry name" value="Acetyltransf_1"/>
    <property type="match status" value="1"/>
</dbReference>
<dbReference type="OrthoDB" id="1902458at2"/>
<dbReference type="AlphaFoldDB" id="A0A150KJB3"/>
<evidence type="ECO:0000313" key="2">
    <source>
        <dbReference type="EMBL" id="KYC84138.1"/>
    </source>
</evidence>
<dbReference type="InterPro" id="IPR000182">
    <property type="entry name" value="GNAT_dom"/>
</dbReference>
<feature type="domain" description="N-acetyltransferase" evidence="1">
    <location>
        <begin position="49"/>
        <end position="132"/>
    </location>
</feature>
<evidence type="ECO:0000313" key="5">
    <source>
        <dbReference type="Proteomes" id="UP000595512"/>
    </source>
</evidence>
<reference evidence="3 5" key="2">
    <citation type="submission" date="2020-12" db="EMBL/GenBank/DDBJ databases">
        <title>Taxonomic evaluation of the Bacillus sporothermodurans group of bacteria based on whole genome sequences.</title>
        <authorList>
            <person name="Fiedler G."/>
            <person name="Herbstmann A.-D."/>
            <person name="Doll E."/>
            <person name="Wenning M."/>
            <person name="Brinks E."/>
            <person name="Kabisch J."/>
            <person name="Breitenwieser F."/>
            <person name="Lappann M."/>
            <person name="Boehnlein C."/>
            <person name="Franz C."/>
        </authorList>
    </citation>
    <scope>NUCLEOTIDE SEQUENCE [LARGE SCALE GENOMIC DNA]</scope>
    <source>
        <strain evidence="3 5">DSM 10599</strain>
    </source>
</reference>
<evidence type="ECO:0000313" key="3">
    <source>
        <dbReference type="EMBL" id="QQX26062.1"/>
    </source>
</evidence>
<organism evidence="2 4">
    <name type="scientific">Heyndrickxia sporothermodurans</name>
    <dbReference type="NCBI Taxonomy" id="46224"/>
    <lineage>
        <taxon>Bacteria</taxon>
        <taxon>Bacillati</taxon>
        <taxon>Bacillota</taxon>
        <taxon>Bacilli</taxon>
        <taxon>Bacillales</taxon>
        <taxon>Bacillaceae</taxon>
        <taxon>Heyndrickxia</taxon>
    </lineage>
</organism>
<dbReference type="RefSeq" id="WP_066236090.1">
    <property type="nucleotide sequence ID" value="NZ_CP066701.1"/>
</dbReference>
<keyword evidence="4" id="KW-1185">Reference proteome</keyword>
<dbReference type="SUPFAM" id="SSF55729">
    <property type="entry name" value="Acyl-CoA N-acyltransferases (Nat)"/>
    <property type="match status" value="1"/>
</dbReference>
<evidence type="ECO:0000259" key="1">
    <source>
        <dbReference type="Pfam" id="PF00583"/>
    </source>
</evidence>
<dbReference type="Proteomes" id="UP000075666">
    <property type="component" value="Unassembled WGS sequence"/>
</dbReference>
<dbReference type="EMBL" id="CP066701">
    <property type="protein sequence ID" value="QQX26062.1"/>
    <property type="molecule type" value="Genomic_DNA"/>
</dbReference>
<gene>
    <name evidence="2" type="ORF">B4102_4214</name>
    <name evidence="3" type="ORF">JGZ69_03740</name>
</gene>